<dbReference type="Proteomes" id="UP000486760">
    <property type="component" value="Unassembled WGS sequence"/>
</dbReference>
<evidence type="ECO:0000313" key="3">
    <source>
        <dbReference type="Proteomes" id="UP000486760"/>
    </source>
</evidence>
<dbReference type="Gene3D" id="3.30.720.110">
    <property type="match status" value="1"/>
</dbReference>
<evidence type="ECO:0000313" key="2">
    <source>
        <dbReference type="EMBL" id="KAA0011888.1"/>
    </source>
</evidence>
<dbReference type="SUPFAM" id="SSF54593">
    <property type="entry name" value="Glyoxalase/Bleomycin resistance protein/Dihydroxybiphenyl dioxygenase"/>
    <property type="match status" value="1"/>
</dbReference>
<dbReference type="PANTHER" id="PTHR33990:SF4">
    <property type="entry name" value="PHNB-LIKE DOMAIN-CONTAINING PROTEIN"/>
    <property type="match status" value="1"/>
</dbReference>
<name>A0A7V7FZA0_9GAMM</name>
<dbReference type="EMBL" id="VTPY01000004">
    <property type="protein sequence ID" value="KAA0011888.1"/>
    <property type="molecule type" value="Genomic_DNA"/>
</dbReference>
<protein>
    <submittedName>
        <fullName evidence="2">VOC family protein</fullName>
    </submittedName>
</protein>
<accession>A0A7V7FZA0</accession>
<keyword evidence="3" id="KW-1185">Reference proteome</keyword>
<dbReference type="CDD" id="cd06588">
    <property type="entry name" value="PhnB_like"/>
    <property type="match status" value="1"/>
</dbReference>
<dbReference type="Pfam" id="PF06983">
    <property type="entry name" value="3-dmu-9_3-mt"/>
    <property type="match status" value="1"/>
</dbReference>
<comment type="caution">
    <text evidence="2">The sequence shown here is derived from an EMBL/GenBank/DDBJ whole genome shotgun (WGS) entry which is preliminary data.</text>
</comment>
<sequence>MAHHVTPHLMFDGTAEQAMRFYVSLFDDADIIHLERYGPDEPGAEGSVKLAEFALAGRRYLCIDSPVKHEFSFTPSLSLFVECDSRDEFEALFERLVKGGEALMPPDDYGFSERFAWINDRFGVSWQLNLA</sequence>
<proteinExistence type="predicted"/>
<dbReference type="PIRSF" id="PIRSF021700">
    <property type="entry name" value="3_dmu_93_MTrfase"/>
    <property type="match status" value="1"/>
</dbReference>
<dbReference type="InterPro" id="IPR029068">
    <property type="entry name" value="Glyas_Bleomycin-R_OHBP_Dase"/>
</dbReference>
<feature type="domain" description="PhnB-like" evidence="1">
    <location>
        <begin position="4"/>
        <end position="128"/>
    </location>
</feature>
<dbReference type="InterPro" id="IPR028973">
    <property type="entry name" value="PhnB-like"/>
</dbReference>
<dbReference type="Gene3D" id="3.30.720.100">
    <property type="match status" value="1"/>
</dbReference>
<reference evidence="2 3" key="1">
    <citation type="submission" date="2019-08" db="EMBL/GenBank/DDBJ databases">
        <title>Bioinformatics analysis of the strain L3 and L5.</title>
        <authorList>
            <person name="Li X."/>
        </authorList>
    </citation>
    <scope>NUCLEOTIDE SEQUENCE [LARGE SCALE GENOMIC DNA]</scope>
    <source>
        <strain evidence="2 3">L5</strain>
    </source>
</reference>
<gene>
    <name evidence="2" type="ORF">F0A17_11335</name>
</gene>
<organism evidence="2 3">
    <name type="scientific">Billgrantia pellis</name>
    <dbReference type="NCBI Taxonomy" id="2606936"/>
    <lineage>
        <taxon>Bacteria</taxon>
        <taxon>Pseudomonadati</taxon>
        <taxon>Pseudomonadota</taxon>
        <taxon>Gammaproteobacteria</taxon>
        <taxon>Oceanospirillales</taxon>
        <taxon>Halomonadaceae</taxon>
        <taxon>Billgrantia</taxon>
    </lineage>
</organism>
<dbReference type="PANTHER" id="PTHR33990">
    <property type="entry name" value="PROTEIN YJDN-RELATED"/>
    <property type="match status" value="1"/>
</dbReference>
<evidence type="ECO:0000259" key="1">
    <source>
        <dbReference type="Pfam" id="PF06983"/>
    </source>
</evidence>
<dbReference type="InterPro" id="IPR009725">
    <property type="entry name" value="3_dmu_93_MTrfase"/>
</dbReference>
<dbReference type="AlphaFoldDB" id="A0A7V7FZA0"/>
<dbReference type="RefSeq" id="WP_149328449.1">
    <property type="nucleotide sequence ID" value="NZ_VTPY01000004.1"/>
</dbReference>